<evidence type="ECO:0000256" key="1">
    <source>
        <dbReference type="SAM" id="MobiDB-lite"/>
    </source>
</evidence>
<gene>
    <name evidence="2" type="ORF">O3P69_018697</name>
</gene>
<reference evidence="2 3" key="1">
    <citation type="submission" date="2023-03" db="EMBL/GenBank/DDBJ databases">
        <title>High-quality genome of Scylla paramamosain provides insights in environmental adaptation.</title>
        <authorList>
            <person name="Zhang L."/>
        </authorList>
    </citation>
    <scope>NUCLEOTIDE SEQUENCE [LARGE SCALE GENOMIC DNA]</scope>
    <source>
        <strain evidence="2">LZ_2023a</strain>
        <tissue evidence="2">Muscle</tissue>
    </source>
</reference>
<comment type="caution">
    <text evidence="2">The sequence shown here is derived from an EMBL/GenBank/DDBJ whole genome shotgun (WGS) entry which is preliminary data.</text>
</comment>
<dbReference type="EMBL" id="JARAKH010000046">
    <property type="protein sequence ID" value="KAK8377960.1"/>
    <property type="molecule type" value="Genomic_DNA"/>
</dbReference>
<protein>
    <submittedName>
        <fullName evidence="2">Uncharacterized protein</fullName>
    </submittedName>
</protein>
<sequence length="187" mass="19510">MGRITWDKSREDTKAMDAVTGLSRLRVTDSPQDLPTPTSRPRPPPPEYHEAVGGLHRAPPPPADTGLQKYASETCLLGGGGGGTGGAAEGGRRGRSQSNAALLRSPPRDIPATRRPALDCPPRLEAFLPYHKAPPSTGCRGRRALPPHPHPGHARAAPSQPGLPPPGHAAPRPKPTTGQPAGTPRPA</sequence>
<proteinExistence type="predicted"/>
<feature type="compositionally biased region" description="Basic residues" evidence="1">
    <location>
        <begin position="140"/>
        <end position="153"/>
    </location>
</feature>
<feature type="compositionally biased region" description="Gly residues" evidence="1">
    <location>
        <begin position="77"/>
        <end position="89"/>
    </location>
</feature>
<dbReference type="AlphaFoldDB" id="A0AAW0SRD3"/>
<evidence type="ECO:0000313" key="2">
    <source>
        <dbReference type="EMBL" id="KAK8377960.1"/>
    </source>
</evidence>
<accession>A0AAW0SRD3</accession>
<dbReference type="Proteomes" id="UP001487740">
    <property type="component" value="Unassembled WGS sequence"/>
</dbReference>
<organism evidence="2 3">
    <name type="scientific">Scylla paramamosain</name>
    <name type="common">Mud crab</name>
    <dbReference type="NCBI Taxonomy" id="85552"/>
    <lineage>
        <taxon>Eukaryota</taxon>
        <taxon>Metazoa</taxon>
        <taxon>Ecdysozoa</taxon>
        <taxon>Arthropoda</taxon>
        <taxon>Crustacea</taxon>
        <taxon>Multicrustacea</taxon>
        <taxon>Malacostraca</taxon>
        <taxon>Eumalacostraca</taxon>
        <taxon>Eucarida</taxon>
        <taxon>Decapoda</taxon>
        <taxon>Pleocyemata</taxon>
        <taxon>Brachyura</taxon>
        <taxon>Eubrachyura</taxon>
        <taxon>Portunoidea</taxon>
        <taxon>Portunidae</taxon>
        <taxon>Portuninae</taxon>
        <taxon>Scylla</taxon>
    </lineage>
</organism>
<feature type="compositionally biased region" description="Pro residues" evidence="1">
    <location>
        <begin position="161"/>
        <end position="174"/>
    </location>
</feature>
<evidence type="ECO:0000313" key="3">
    <source>
        <dbReference type="Proteomes" id="UP001487740"/>
    </source>
</evidence>
<name>A0AAW0SRD3_SCYPA</name>
<keyword evidence="3" id="KW-1185">Reference proteome</keyword>
<feature type="region of interest" description="Disordered" evidence="1">
    <location>
        <begin position="1"/>
        <end position="187"/>
    </location>
</feature>
<feature type="compositionally biased region" description="Basic and acidic residues" evidence="1">
    <location>
        <begin position="1"/>
        <end position="15"/>
    </location>
</feature>